<keyword evidence="11" id="KW-1185">Reference proteome</keyword>
<comment type="subcellular location">
    <subcellularLocation>
        <location evidence="1">Membrane</location>
        <topology evidence="1">Multi-pass membrane protein</topology>
    </subcellularLocation>
</comment>
<dbReference type="PANTHER" id="PTHR31595:SF57">
    <property type="entry name" value="OS04G0481900 PROTEIN"/>
    <property type="match status" value="1"/>
</dbReference>
<dbReference type="AlphaFoldDB" id="A0AAD2CKX2"/>
<comment type="pathway">
    <text evidence="2">Secondary metabolite biosynthesis.</text>
</comment>
<evidence type="ECO:0000259" key="9">
    <source>
        <dbReference type="Pfam" id="PF13813"/>
    </source>
</evidence>
<dbReference type="EMBL" id="CAKOGP040000491">
    <property type="protein sequence ID" value="CAJ1935638.1"/>
    <property type="molecule type" value="Genomic_DNA"/>
</dbReference>
<feature type="domain" description="Wax synthase" evidence="9">
    <location>
        <begin position="153"/>
        <end position="215"/>
    </location>
</feature>
<comment type="similarity">
    <text evidence="3">Belongs to the wax synthase family.</text>
</comment>
<keyword evidence="6 8" id="KW-1133">Transmembrane helix</keyword>
<evidence type="ECO:0000256" key="7">
    <source>
        <dbReference type="ARBA" id="ARBA00023136"/>
    </source>
</evidence>
<dbReference type="PANTHER" id="PTHR31595">
    <property type="entry name" value="LONG-CHAIN-ALCOHOL O-FATTY-ACYLTRANSFERASE 3-RELATED"/>
    <property type="match status" value="1"/>
</dbReference>
<dbReference type="GO" id="GO:0008374">
    <property type="term" value="F:O-acyltransferase activity"/>
    <property type="evidence" value="ECO:0007669"/>
    <property type="project" value="InterPro"/>
</dbReference>
<evidence type="ECO:0000313" key="11">
    <source>
        <dbReference type="Proteomes" id="UP001295423"/>
    </source>
</evidence>
<evidence type="ECO:0000256" key="3">
    <source>
        <dbReference type="ARBA" id="ARBA00007282"/>
    </source>
</evidence>
<gene>
    <name evidence="10" type="ORF">CYCCA115_LOCUS4843</name>
</gene>
<evidence type="ECO:0000313" key="10">
    <source>
        <dbReference type="EMBL" id="CAJ1935638.1"/>
    </source>
</evidence>
<evidence type="ECO:0000256" key="5">
    <source>
        <dbReference type="ARBA" id="ARBA00022692"/>
    </source>
</evidence>
<organism evidence="10 11">
    <name type="scientific">Cylindrotheca closterium</name>
    <dbReference type="NCBI Taxonomy" id="2856"/>
    <lineage>
        <taxon>Eukaryota</taxon>
        <taxon>Sar</taxon>
        <taxon>Stramenopiles</taxon>
        <taxon>Ochrophyta</taxon>
        <taxon>Bacillariophyta</taxon>
        <taxon>Bacillariophyceae</taxon>
        <taxon>Bacillariophycidae</taxon>
        <taxon>Bacillariales</taxon>
        <taxon>Bacillariaceae</taxon>
        <taxon>Cylindrotheca</taxon>
    </lineage>
</organism>
<reference evidence="10" key="1">
    <citation type="submission" date="2023-08" db="EMBL/GenBank/DDBJ databases">
        <authorList>
            <person name="Audoor S."/>
            <person name="Bilcke G."/>
        </authorList>
    </citation>
    <scope>NUCLEOTIDE SEQUENCE</scope>
</reference>
<dbReference type="GO" id="GO:0006629">
    <property type="term" value="P:lipid metabolic process"/>
    <property type="evidence" value="ECO:0007669"/>
    <property type="project" value="InterPro"/>
</dbReference>
<evidence type="ECO:0000256" key="6">
    <source>
        <dbReference type="ARBA" id="ARBA00022989"/>
    </source>
</evidence>
<evidence type="ECO:0000256" key="1">
    <source>
        <dbReference type="ARBA" id="ARBA00004141"/>
    </source>
</evidence>
<evidence type="ECO:0000256" key="4">
    <source>
        <dbReference type="ARBA" id="ARBA00022679"/>
    </source>
</evidence>
<dbReference type="Pfam" id="PF13813">
    <property type="entry name" value="MBOAT_2"/>
    <property type="match status" value="1"/>
</dbReference>
<dbReference type="InterPro" id="IPR032805">
    <property type="entry name" value="Wax_synthase_dom"/>
</dbReference>
<protein>
    <recommendedName>
        <fullName evidence="9">Wax synthase domain-containing protein</fullName>
    </recommendedName>
</protein>
<proteinExistence type="inferred from homology"/>
<feature type="transmembrane region" description="Helical" evidence="8">
    <location>
        <begin position="191"/>
        <end position="212"/>
    </location>
</feature>
<keyword evidence="7 8" id="KW-0472">Membrane</keyword>
<dbReference type="InterPro" id="IPR044851">
    <property type="entry name" value="Wax_synthase"/>
</dbReference>
<comment type="caution">
    <text evidence="10">The sequence shown here is derived from an EMBL/GenBank/DDBJ whole genome shotgun (WGS) entry which is preliminary data.</text>
</comment>
<keyword evidence="5 8" id="KW-0812">Transmembrane</keyword>
<evidence type="ECO:0000256" key="2">
    <source>
        <dbReference type="ARBA" id="ARBA00005179"/>
    </source>
</evidence>
<name>A0AAD2CKX2_9STRA</name>
<feature type="transmembrane region" description="Helical" evidence="8">
    <location>
        <begin position="218"/>
        <end position="238"/>
    </location>
</feature>
<keyword evidence="4" id="KW-0808">Transferase</keyword>
<evidence type="ECO:0000256" key="8">
    <source>
        <dbReference type="SAM" id="Phobius"/>
    </source>
</evidence>
<accession>A0AAD2CKX2</accession>
<sequence>MRFATGCLVPIVSIFRATEAAHGFAPEHSTKSEKDYMVYYASLLIISRDEKGDYIKCTWGKVARHGCNFLGFLLILGMYKSIIMLHEDLVVFGPPINSRSEWNSLKRFVTWELYANNMVHAILFQLYLTTYVEGLTLLWTAISGCQVDEVMKNPMFESRSPSDFWSKRWNLLIHTVLKGGVYKPVRKNGSIALACISVFLASGLFHEFLLAVTFFEGVFIPAYGYTLAFFFWQAALIVGEISFGRSKFFQILGKSLPSTARTVLVISLGLPLAHMFSEPYARSNFFQSGLQGVPTVLAFSD</sequence>
<dbReference type="GO" id="GO:0016020">
    <property type="term" value="C:membrane"/>
    <property type="evidence" value="ECO:0007669"/>
    <property type="project" value="UniProtKB-SubCell"/>
</dbReference>
<dbReference type="Proteomes" id="UP001295423">
    <property type="component" value="Unassembled WGS sequence"/>
</dbReference>
<feature type="transmembrane region" description="Helical" evidence="8">
    <location>
        <begin position="62"/>
        <end position="79"/>
    </location>
</feature>